<dbReference type="EMBL" id="JACOFT010000002">
    <property type="protein sequence ID" value="MBC3811172.1"/>
    <property type="molecule type" value="Genomic_DNA"/>
</dbReference>
<keyword evidence="11" id="KW-0969">Cilium</keyword>
<accession>A0ABR6XE60</accession>
<feature type="domain" description="Flagellar assembly protein FliH/Type III secretion system HrpE" evidence="10">
    <location>
        <begin position="93"/>
        <end position="217"/>
    </location>
</feature>
<evidence type="ECO:0000313" key="11">
    <source>
        <dbReference type="EMBL" id="MBC3811172.1"/>
    </source>
</evidence>
<evidence type="ECO:0000259" key="10">
    <source>
        <dbReference type="Pfam" id="PF02108"/>
    </source>
</evidence>
<evidence type="ECO:0000256" key="5">
    <source>
        <dbReference type="ARBA" id="ARBA00022448"/>
    </source>
</evidence>
<keyword evidence="8" id="KW-0653">Protein transport</keyword>
<dbReference type="PANTHER" id="PTHR34982">
    <property type="entry name" value="YOP PROTEINS TRANSLOCATION PROTEIN L"/>
    <property type="match status" value="1"/>
</dbReference>
<keyword evidence="11" id="KW-0966">Cell projection</keyword>
<dbReference type="Proteomes" id="UP000637632">
    <property type="component" value="Unassembled WGS sequence"/>
</dbReference>
<evidence type="ECO:0000256" key="9">
    <source>
        <dbReference type="ARBA" id="ARBA00023225"/>
    </source>
</evidence>
<keyword evidence="6" id="KW-0963">Cytoplasm</keyword>
<keyword evidence="12" id="KW-1185">Reference proteome</keyword>
<evidence type="ECO:0000313" key="12">
    <source>
        <dbReference type="Proteomes" id="UP000637632"/>
    </source>
</evidence>
<keyword evidence="5" id="KW-0813">Transport</keyword>
<dbReference type="Pfam" id="PF02108">
    <property type="entry name" value="FliH"/>
    <property type="match status" value="1"/>
</dbReference>
<dbReference type="PANTHER" id="PTHR34982:SF1">
    <property type="entry name" value="FLAGELLAR ASSEMBLY PROTEIN FLIH"/>
    <property type="match status" value="1"/>
</dbReference>
<dbReference type="InterPro" id="IPR051472">
    <property type="entry name" value="T3SS_Stator/FliH"/>
</dbReference>
<proteinExistence type="inferred from homology"/>
<evidence type="ECO:0000256" key="3">
    <source>
        <dbReference type="ARBA" id="ARBA00006602"/>
    </source>
</evidence>
<reference evidence="11 12" key="1">
    <citation type="submission" date="2020-08" db="EMBL/GenBank/DDBJ databases">
        <title>Novel species isolated from subtropical streams in China.</title>
        <authorList>
            <person name="Lu H."/>
        </authorList>
    </citation>
    <scope>NUCLEOTIDE SEQUENCE [LARGE SCALE GENOMIC DNA]</scope>
    <source>
        <strain evidence="11 12">CCTCC AB 2015119</strain>
    </source>
</reference>
<gene>
    <name evidence="11" type="ORF">H8K26_06925</name>
</gene>
<evidence type="ECO:0000256" key="6">
    <source>
        <dbReference type="ARBA" id="ARBA00022490"/>
    </source>
</evidence>
<comment type="similarity">
    <text evidence="3">Belongs to the FliH family.</text>
</comment>
<sequence>MSSVLRKNDVSAYQRWEMASFGETRPHHIPEPKHEPEPARFVPTVSEHELEEIREKARQEGYAVGYQEAYERGLIEGQEAGQRMATENMQPDLQSMRDLSEKFSTELGEAGKATGKDLLDLAISLASTILKTRIELDENIILPIVEDAIAQLPSVQTNASISLNPADASIVKNNLGDTLIANGWRIVSDQQLSRGDCKIETSQNLIDSNIETRWERLTALMRKNASDSE</sequence>
<organism evidence="11 12">
    <name type="scientific">Undibacterium aquatile</name>
    <dbReference type="NCBI Taxonomy" id="1537398"/>
    <lineage>
        <taxon>Bacteria</taxon>
        <taxon>Pseudomonadati</taxon>
        <taxon>Pseudomonadota</taxon>
        <taxon>Betaproteobacteria</taxon>
        <taxon>Burkholderiales</taxon>
        <taxon>Oxalobacteraceae</taxon>
        <taxon>Undibacterium</taxon>
    </lineage>
</organism>
<evidence type="ECO:0000256" key="4">
    <source>
        <dbReference type="ARBA" id="ARBA00016507"/>
    </source>
</evidence>
<name>A0ABR6XE60_9BURK</name>
<keyword evidence="9" id="KW-1006">Bacterial flagellum protein export</keyword>
<evidence type="ECO:0000256" key="2">
    <source>
        <dbReference type="ARBA" id="ARBA00004496"/>
    </source>
</evidence>
<comment type="subcellular location">
    <subcellularLocation>
        <location evidence="2">Cytoplasm</location>
    </subcellularLocation>
</comment>
<evidence type="ECO:0000256" key="1">
    <source>
        <dbReference type="ARBA" id="ARBA00003041"/>
    </source>
</evidence>
<dbReference type="RefSeq" id="WP_190478331.1">
    <property type="nucleotide sequence ID" value="NZ_JACOFT010000002.1"/>
</dbReference>
<protein>
    <recommendedName>
        <fullName evidence="4">Flagellar assembly protein FliH</fullName>
    </recommendedName>
</protein>
<comment type="caution">
    <text evidence="11">The sequence shown here is derived from an EMBL/GenBank/DDBJ whole genome shotgun (WGS) entry which is preliminary data.</text>
</comment>
<keyword evidence="11" id="KW-0282">Flagellum</keyword>
<dbReference type="InterPro" id="IPR018035">
    <property type="entry name" value="Flagellar_FliH/T3SS_HrpE"/>
</dbReference>
<comment type="function">
    <text evidence="1">Needed for flagellar regrowth and assembly.</text>
</comment>
<dbReference type="InterPro" id="IPR000563">
    <property type="entry name" value="Flag_FliH"/>
</dbReference>
<evidence type="ECO:0000256" key="8">
    <source>
        <dbReference type="ARBA" id="ARBA00022927"/>
    </source>
</evidence>
<dbReference type="PRINTS" id="PR01003">
    <property type="entry name" value="FLGFLIH"/>
</dbReference>
<evidence type="ECO:0000256" key="7">
    <source>
        <dbReference type="ARBA" id="ARBA00022795"/>
    </source>
</evidence>
<keyword evidence="7" id="KW-1005">Bacterial flagellum biogenesis</keyword>